<dbReference type="EMBL" id="ML208515">
    <property type="protein sequence ID" value="TFK63588.1"/>
    <property type="molecule type" value="Genomic_DNA"/>
</dbReference>
<gene>
    <name evidence="1" type="ORF">BDN72DRAFT_309439</name>
</gene>
<evidence type="ECO:0000313" key="2">
    <source>
        <dbReference type="Proteomes" id="UP000308600"/>
    </source>
</evidence>
<accession>A0ACD3ACG3</accession>
<evidence type="ECO:0000313" key="1">
    <source>
        <dbReference type="EMBL" id="TFK63588.1"/>
    </source>
</evidence>
<reference evidence="1 2" key="1">
    <citation type="journal article" date="2019" name="Nat. Ecol. Evol.">
        <title>Megaphylogeny resolves global patterns of mushroom evolution.</title>
        <authorList>
            <person name="Varga T."/>
            <person name="Krizsan K."/>
            <person name="Foldi C."/>
            <person name="Dima B."/>
            <person name="Sanchez-Garcia M."/>
            <person name="Sanchez-Ramirez S."/>
            <person name="Szollosi G.J."/>
            <person name="Szarkandi J.G."/>
            <person name="Papp V."/>
            <person name="Albert L."/>
            <person name="Andreopoulos W."/>
            <person name="Angelini C."/>
            <person name="Antonin V."/>
            <person name="Barry K.W."/>
            <person name="Bougher N.L."/>
            <person name="Buchanan P."/>
            <person name="Buyck B."/>
            <person name="Bense V."/>
            <person name="Catcheside P."/>
            <person name="Chovatia M."/>
            <person name="Cooper J."/>
            <person name="Damon W."/>
            <person name="Desjardin D."/>
            <person name="Finy P."/>
            <person name="Geml J."/>
            <person name="Haridas S."/>
            <person name="Hughes K."/>
            <person name="Justo A."/>
            <person name="Karasinski D."/>
            <person name="Kautmanova I."/>
            <person name="Kiss B."/>
            <person name="Kocsube S."/>
            <person name="Kotiranta H."/>
            <person name="LaButti K.M."/>
            <person name="Lechner B.E."/>
            <person name="Liimatainen K."/>
            <person name="Lipzen A."/>
            <person name="Lukacs Z."/>
            <person name="Mihaltcheva S."/>
            <person name="Morgado L.N."/>
            <person name="Niskanen T."/>
            <person name="Noordeloos M.E."/>
            <person name="Ohm R.A."/>
            <person name="Ortiz-Santana B."/>
            <person name="Ovrebo C."/>
            <person name="Racz N."/>
            <person name="Riley R."/>
            <person name="Savchenko A."/>
            <person name="Shiryaev A."/>
            <person name="Soop K."/>
            <person name="Spirin V."/>
            <person name="Szebenyi C."/>
            <person name="Tomsovsky M."/>
            <person name="Tulloss R.E."/>
            <person name="Uehling J."/>
            <person name="Grigoriev I.V."/>
            <person name="Vagvolgyi C."/>
            <person name="Papp T."/>
            <person name="Martin F.M."/>
            <person name="Miettinen O."/>
            <person name="Hibbett D.S."/>
            <person name="Nagy L.G."/>
        </authorList>
    </citation>
    <scope>NUCLEOTIDE SEQUENCE [LARGE SCALE GENOMIC DNA]</scope>
    <source>
        <strain evidence="1 2">NL-1719</strain>
    </source>
</reference>
<keyword evidence="2" id="KW-1185">Reference proteome</keyword>
<sequence>MAEDIDLWTRFSLSWVCHRWRATALSTPSLWTMIATTNEETPLDFIQEMIRRSGTLNLSIDLSEGWIEVGTLTACLEALSRIQNLRSGESARDQLYAEPGELFFEEAPLLSSLEMIKFQFLDGVLLFSATHP</sequence>
<dbReference type="Proteomes" id="UP000308600">
    <property type="component" value="Unassembled WGS sequence"/>
</dbReference>
<name>A0ACD3ACG3_9AGAR</name>
<proteinExistence type="predicted"/>
<organism evidence="1 2">
    <name type="scientific">Pluteus cervinus</name>
    <dbReference type="NCBI Taxonomy" id="181527"/>
    <lineage>
        <taxon>Eukaryota</taxon>
        <taxon>Fungi</taxon>
        <taxon>Dikarya</taxon>
        <taxon>Basidiomycota</taxon>
        <taxon>Agaricomycotina</taxon>
        <taxon>Agaricomycetes</taxon>
        <taxon>Agaricomycetidae</taxon>
        <taxon>Agaricales</taxon>
        <taxon>Pluteineae</taxon>
        <taxon>Pluteaceae</taxon>
        <taxon>Pluteus</taxon>
    </lineage>
</organism>
<protein>
    <submittedName>
        <fullName evidence="1">Uncharacterized protein</fullName>
    </submittedName>
</protein>